<feature type="transmembrane region" description="Helical" evidence="1">
    <location>
        <begin position="122"/>
        <end position="145"/>
    </location>
</feature>
<reference evidence="2 3" key="1">
    <citation type="submission" date="2020-08" db="EMBL/GenBank/DDBJ databases">
        <title>Genome sequence of Sphingomonas lutea KCTC 23642T.</title>
        <authorList>
            <person name="Hyun D.-W."/>
            <person name="Bae J.-W."/>
        </authorList>
    </citation>
    <scope>NUCLEOTIDE SEQUENCE [LARGE SCALE GENOMIC DNA]</scope>
    <source>
        <strain evidence="2 3">KCTC 23642</strain>
    </source>
</reference>
<accession>A0A7G9SFA1</accession>
<dbReference type="AlphaFoldDB" id="A0A7G9SFA1"/>
<dbReference type="Proteomes" id="UP000515971">
    <property type="component" value="Chromosome"/>
</dbReference>
<dbReference type="EMBL" id="CP060718">
    <property type="protein sequence ID" value="QNN66526.1"/>
    <property type="molecule type" value="Genomic_DNA"/>
</dbReference>
<keyword evidence="1" id="KW-0472">Membrane</keyword>
<organism evidence="2 3">
    <name type="scientific">Sphingomonas lutea</name>
    <dbReference type="NCBI Taxonomy" id="1045317"/>
    <lineage>
        <taxon>Bacteria</taxon>
        <taxon>Pseudomonadati</taxon>
        <taxon>Pseudomonadota</taxon>
        <taxon>Alphaproteobacteria</taxon>
        <taxon>Sphingomonadales</taxon>
        <taxon>Sphingomonadaceae</taxon>
        <taxon>Sphingomonas</taxon>
    </lineage>
</organism>
<name>A0A7G9SFA1_9SPHN</name>
<dbReference type="InterPro" id="IPR018692">
    <property type="entry name" value="DUF2189"/>
</dbReference>
<feature type="transmembrane region" description="Helical" evidence="1">
    <location>
        <begin position="235"/>
        <end position="261"/>
    </location>
</feature>
<evidence type="ECO:0000256" key="1">
    <source>
        <dbReference type="SAM" id="Phobius"/>
    </source>
</evidence>
<keyword evidence="3" id="KW-1185">Reference proteome</keyword>
<evidence type="ECO:0000313" key="2">
    <source>
        <dbReference type="EMBL" id="QNN66526.1"/>
    </source>
</evidence>
<dbReference type="KEGG" id="slut:H9L13_07310"/>
<keyword evidence="1" id="KW-1133">Transmembrane helix</keyword>
<feature type="transmembrane region" description="Helical" evidence="1">
    <location>
        <begin position="179"/>
        <end position="208"/>
    </location>
</feature>
<keyword evidence="1" id="KW-0812">Transmembrane</keyword>
<dbReference type="RefSeq" id="WP_187537118.1">
    <property type="nucleotide sequence ID" value="NZ_BAABJT010000001.1"/>
</dbReference>
<feature type="transmembrane region" description="Helical" evidence="1">
    <location>
        <begin position="45"/>
        <end position="65"/>
    </location>
</feature>
<protein>
    <submittedName>
        <fullName evidence="2">DUF2189 domain-containing protein</fullName>
    </submittedName>
</protein>
<proteinExistence type="predicted"/>
<feature type="transmembrane region" description="Helical" evidence="1">
    <location>
        <begin position="71"/>
        <end position="91"/>
    </location>
</feature>
<dbReference type="Pfam" id="PF09955">
    <property type="entry name" value="DUF2189"/>
    <property type="match status" value="1"/>
</dbReference>
<sequence length="280" mass="29960">MATHSAAASTSATAPDIPVRKIGSGDLRIALRQGWEDFSAMRGDLIFVGLLYPLIGIAAAVMTTSAPLLPLFFPVAAGVGLLGPLAAVGFYELARRREAGLTSNWSHFLDVRKRPAWDDIGIVAGLLLVIFGMWLVAAGALYVLFWGYSAPAQLSGIAWYEPYSIGDFVTRLFTTPEGWALIVVGNVVGLIFAALVLAISVVSLPMLVDRDVSASRAVSTSWRAARANPGTLAQWGLIVLGLLILGSIPLFIGLALVLPWLGYSTWHLYTRLVDRNAVRG</sequence>
<gene>
    <name evidence="2" type="ORF">H9L13_07310</name>
</gene>
<evidence type="ECO:0000313" key="3">
    <source>
        <dbReference type="Proteomes" id="UP000515971"/>
    </source>
</evidence>